<dbReference type="Proteomes" id="UP000479132">
    <property type="component" value="Unassembled WGS sequence"/>
</dbReference>
<dbReference type="Pfam" id="PF07715">
    <property type="entry name" value="Plug"/>
    <property type="match status" value="1"/>
</dbReference>
<dbReference type="PANTHER" id="PTHR30069">
    <property type="entry name" value="TONB-DEPENDENT OUTER MEMBRANE RECEPTOR"/>
    <property type="match status" value="1"/>
</dbReference>
<evidence type="ECO:0000259" key="13">
    <source>
        <dbReference type="Pfam" id="PF00593"/>
    </source>
</evidence>
<evidence type="ECO:0000256" key="2">
    <source>
        <dbReference type="ARBA" id="ARBA00022448"/>
    </source>
</evidence>
<proteinExistence type="inferred from homology"/>
<keyword evidence="7 10" id="KW-0472">Membrane</keyword>
<evidence type="ECO:0000313" key="16">
    <source>
        <dbReference type="Proteomes" id="UP000479132"/>
    </source>
</evidence>
<dbReference type="EMBL" id="JAALLS010000004">
    <property type="protein sequence ID" value="NGP87703.1"/>
    <property type="molecule type" value="Genomic_DNA"/>
</dbReference>
<protein>
    <submittedName>
        <fullName evidence="15">TonB-dependent receptor</fullName>
    </submittedName>
</protein>
<evidence type="ECO:0000256" key="8">
    <source>
        <dbReference type="ARBA" id="ARBA00023170"/>
    </source>
</evidence>
<sequence>MKKLILCFLLIACSQVTSAQSPATIKGIITNQSQTPLQGINVALEGTRYGAATNADGQFNIHNIPAGTYTLVATGIGYQSKKKQITIRQGEIKTYTWQLRASSYNLESITVTGKSQLREVEEKAFNVDVVDTKKLDASSMELGHALDRVSGVRVRESGGVGSRMNFSLNGFKGKQVKFFIDGVPMDNFGSSFQLNNIPVNLAERIEVYKGVVPVELGADALGGAVNIVTDAYSKSHADISYSYGSFNTHRTNLNAVYVAESGFIAKLNAFQNYSDNNYKVQVDVADLETGEYYPNRKVERFNDTYHNETIIANIGVVDQSFADRLLVGITLGQNYDEVQNSSRLVNVFGQWHTKGNIIMPTLKYQKKDFLAEGLDFNLSANYNFGEEASIDTVNRRYNWLGQYKQYNGPGGERSYSKYKYQNNNGLVTANGSYRIAPHHSLSLSNTLNTFDREGHDELNPDKEIYSQPKKTLKNIAGLGYQYEKDSWSASVFTKYYFQNNRYAQPYNPTGNYGDVAYKNRNNSFNYIGYGAATTYFIHDNLQLKASYEKSYRLPDSNELFGNVINLEGNIDLKPEMSHNYNLGVSYWLNIQDRHQITIKEDIFYRDASDFIRPRLSTNQARQVMDNLGSVTNLGFETEIRYSYLRKFSIGANLTYQDLRNNTKYVEGKKSVVYRDRIPNMPYLYGNADVSYSVNNLWDQRHSLSLSYNLLYVHEFYLYWPSLGNNSSKLSIPQQVSHDLRLTYTLNKTNLKFTLECKNITDNNLYDNFSLQKPGRSFSGKIKYSF</sequence>
<dbReference type="InterPro" id="IPR037066">
    <property type="entry name" value="Plug_dom_sf"/>
</dbReference>
<gene>
    <name evidence="15" type="ORF">G3569_05000</name>
</gene>
<keyword evidence="9 10" id="KW-0998">Cell outer membrane</keyword>
<dbReference type="Gene3D" id="2.60.40.1120">
    <property type="entry name" value="Carboxypeptidase-like, regulatory domain"/>
    <property type="match status" value="1"/>
</dbReference>
<comment type="caution">
    <text evidence="15">The sequence shown here is derived from an EMBL/GenBank/DDBJ whole genome shotgun (WGS) entry which is preliminary data.</text>
</comment>
<dbReference type="InterPro" id="IPR012910">
    <property type="entry name" value="Plug_dom"/>
</dbReference>
<dbReference type="AlphaFoldDB" id="A0A6M1T4U6"/>
<feature type="chain" id="PRO_5026721130" evidence="12">
    <location>
        <begin position="20"/>
        <end position="785"/>
    </location>
</feature>
<keyword evidence="4 10" id="KW-0812">Transmembrane</keyword>
<evidence type="ECO:0000256" key="12">
    <source>
        <dbReference type="SAM" id="SignalP"/>
    </source>
</evidence>
<dbReference type="SUPFAM" id="SSF56935">
    <property type="entry name" value="Porins"/>
    <property type="match status" value="1"/>
</dbReference>
<evidence type="ECO:0000256" key="5">
    <source>
        <dbReference type="ARBA" id="ARBA00022729"/>
    </source>
</evidence>
<accession>A0A6M1T4U6</accession>
<organism evidence="15 16">
    <name type="scientific">Fodinibius halophilus</name>
    <dbReference type="NCBI Taxonomy" id="1736908"/>
    <lineage>
        <taxon>Bacteria</taxon>
        <taxon>Pseudomonadati</taxon>
        <taxon>Balneolota</taxon>
        <taxon>Balneolia</taxon>
        <taxon>Balneolales</taxon>
        <taxon>Balneolaceae</taxon>
        <taxon>Fodinibius</taxon>
    </lineage>
</organism>
<feature type="signal peptide" evidence="12">
    <location>
        <begin position="1"/>
        <end position="19"/>
    </location>
</feature>
<keyword evidence="5 12" id="KW-0732">Signal</keyword>
<keyword evidence="6 11" id="KW-0798">TonB box</keyword>
<reference evidence="15 16" key="1">
    <citation type="submission" date="2020-02" db="EMBL/GenBank/DDBJ databases">
        <title>Aliifodinibius halophilus 2W32, complete genome.</title>
        <authorList>
            <person name="Li Y."/>
            <person name="Wu S."/>
        </authorList>
    </citation>
    <scope>NUCLEOTIDE SEQUENCE [LARGE SCALE GENOMIC DNA]</scope>
    <source>
        <strain evidence="15 16">2W32</strain>
    </source>
</reference>
<dbReference type="GO" id="GO:0015344">
    <property type="term" value="F:siderophore uptake transmembrane transporter activity"/>
    <property type="evidence" value="ECO:0007669"/>
    <property type="project" value="TreeGrafter"/>
</dbReference>
<feature type="domain" description="TonB-dependent receptor-like beta-barrel" evidence="13">
    <location>
        <begin position="370"/>
        <end position="759"/>
    </location>
</feature>
<evidence type="ECO:0000256" key="11">
    <source>
        <dbReference type="RuleBase" id="RU003357"/>
    </source>
</evidence>
<dbReference type="InterPro" id="IPR036942">
    <property type="entry name" value="Beta-barrel_TonB_sf"/>
</dbReference>
<dbReference type="InterPro" id="IPR008969">
    <property type="entry name" value="CarboxyPept-like_regulatory"/>
</dbReference>
<evidence type="ECO:0000256" key="7">
    <source>
        <dbReference type="ARBA" id="ARBA00023136"/>
    </source>
</evidence>
<keyword evidence="16" id="KW-1185">Reference proteome</keyword>
<dbReference type="Gene3D" id="2.170.130.10">
    <property type="entry name" value="TonB-dependent receptor, plug domain"/>
    <property type="match status" value="1"/>
</dbReference>
<dbReference type="InterPro" id="IPR039426">
    <property type="entry name" value="TonB-dep_rcpt-like"/>
</dbReference>
<dbReference type="Gene3D" id="2.40.170.20">
    <property type="entry name" value="TonB-dependent receptor, beta-barrel domain"/>
    <property type="match status" value="1"/>
</dbReference>
<evidence type="ECO:0000256" key="6">
    <source>
        <dbReference type="ARBA" id="ARBA00023077"/>
    </source>
</evidence>
<evidence type="ECO:0000313" key="15">
    <source>
        <dbReference type="EMBL" id="NGP87703.1"/>
    </source>
</evidence>
<dbReference type="InterPro" id="IPR000531">
    <property type="entry name" value="Beta-barrel_TonB"/>
</dbReference>
<keyword evidence="3 10" id="KW-1134">Transmembrane beta strand</keyword>
<keyword evidence="8 15" id="KW-0675">Receptor</keyword>
<dbReference type="PROSITE" id="PS52016">
    <property type="entry name" value="TONB_DEPENDENT_REC_3"/>
    <property type="match status" value="1"/>
</dbReference>
<evidence type="ECO:0000256" key="1">
    <source>
        <dbReference type="ARBA" id="ARBA00004571"/>
    </source>
</evidence>
<dbReference type="Pfam" id="PF13715">
    <property type="entry name" value="CarbopepD_reg_2"/>
    <property type="match status" value="1"/>
</dbReference>
<name>A0A6M1T4U6_9BACT</name>
<keyword evidence="2 10" id="KW-0813">Transport</keyword>
<dbReference type="PANTHER" id="PTHR30069:SF29">
    <property type="entry name" value="HEMOGLOBIN AND HEMOGLOBIN-HAPTOGLOBIN-BINDING PROTEIN 1-RELATED"/>
    <property type="match status" value="1"/>
</dbReference>
<dbReference type="GO" id="GO:0009279">
    <property type="term" value="C:cell outer membrane"/>
    <property type="evidence" value="ECO:0007669"/>
    <property type="project" value="UniProtKB-SubCell"/>
</dbReference>
<evidence type="ECO:0000259" key="14">
    <source>
        <dbReference type="Pfam" id="PF07715"/>
    </source>
</evidence>
<dbReference type="Pfam" id="PF00593">
    <property type="entry name" value="TonB_dep_Rec_b-barrel"/>
    <property type="match status" value="1"/>
</dbReference>
<evidence type="ECO:0000256" key="10">
    <source>
        <dbReference type="PROSITE-ProRule" id="PRU01360"/>
    </source>
</evidence>
<feature type="domain" description="TonB-dependent receptor plug" evidence="14">
    <location>
        <begin position="121"/>
        <end position="224"/>
    </location>
</feature>
<dbReference type="GO" id="GO:0044718">
    <property type="term" value="P:siderophore transmembrane transport"/>
    <property type="evidence" value="ECO:0007669"/>
    <property type="project" value="TreeGrafter"/>
</dbReference>
<dbReference type="SUPFAM" id="SSF49464">
    <property type="entry name" value="Carboxypeptidase regulatory domain-like"/>
    <property type="match status" value="1"/>
</dbReference>
<evidence type="ECO:0000256" key="3">
    <source>
        <dbReference type="ARBA" id="ARBA00022452"/>
    </source>
</evidence>
<evidence type="ECO:0000256" key="9">
    <source>
        <dbReference type="ARBA" id="ARBA00023237"/>
    </source>
</evidence>
<evidence type="ECO:0000256" key="4">
    <source>
        <dbReference type="ARBA" id="ARBA00022692"/>
    </source>
</evidence>
<comment type="similarity">
    <text evidence="10 11">Belongs to the TonB-dependent receptor family.</text>
</comment>
<comment type="subcellular location">
    <subcellularLocation>
        <location evidence="1 10">Cell outer membrane</location>
        <topology evidence="1 10">Multi-pass membrane protein</topology>
    </subcellularLocation>
</comment>